<protein>
    <submittedName>
        <fullName evidence="3">Uncharacterized protein</fullName>
    </submittedName>
</protein>
<keyword evidence="1" id="KW-0175">Coiled coil</keyword>
<keyword evidence="2" id="KW-0732">Signal</keyword>
<feature type="chain" id="PRO_5003389701" evidence="2">
    <location>
        <begin position="23"/>
        <end position="619"/>
    </location>
</feature>
<keyword evidence="4" id="KW-1185">Reference proteome</keyword>
<feature type="signal peptide" evidence="2">
    <location>
        <begin position="1"/>
        <end position="22"/>
    </location>
</feature>
<evidence type="ECO:0000256" key="2">
    <source>
        <dbReference type="SAM" id="SignalP"/>
    </source>
</evidence>
<organism evidence="3 4">
    <name type="scientific">Trypanosoma vivax (strain Y486)</name>
    <dbReference type="NCBI Taxonomy" id="1055687"/>
    <lineage>
        <taxon>Eukaryota</taxon>
        <taxon>Discoba</taxon>
        <taxon>Euglenozoa</taxon>
        <taxon>Kinetoplastea</taxon>
        <taxon>Metakinetoplastina</taxon>
        <taxon>Trypanosomatida</taxon>
        <taxon>Trypanosomatidae</taxon>
        <taxon>Trypanosoma</taxon>
        <taxon>Duttonella</taxon>
    </lineage>
</organism>
<feature type="coiled-coil region" evidence="1">
    <location>
        <begin position="567"/>
        <end position="601"/>
    </location>
</feature>
<dbReference type="Proteomes" id="UP000009027">
    <property type="component" value="Unassembled WGS sequence"/>
</dbReference>
<evidence type="ECO:0000313" key="4">
    <source>
        <dbReference type="Proteomes" id="UP000009027"/>
    </source>
</evidence>
<name>F9WVZ1_TRYVY</name>
<reference evidence="3 4" key="1">
    <citation type="journal article" date="2012" name="Proc. Natl. Acad. Sci. U.S.A.">
        <title>Antigenic diversity is generated by distinct evolutionary mechanisms in African trypanosome species.</title>
        <authorList>
            <person name="Jackson A.P."/>
            <person name="Berry A."/>
            <person name="Aslett M."/>
            <person name="Allison H.C."/>
            <person name="Burton P."/>
            <person name="Vavrova-Anderson J."/>
            <person name="Brown R."/>
            <person name="Browne H."/>
            <person name="Corton N."/>
            <person name="Hauser H."/>
            <person name="Gamble J."/>
            <person name="Gilderthorp R."/>
            <person name="Marcello L."/>
            <person name="McQuillan J."/>
            <person name="Otto T.D."/>
            <person name="Quail M.A."/>
            <person name="Sanders M.J."/>
            <person name="van Tonder A."/>
            <person name="Ginger M.L."/>
            <person name="Field M.C."/>
            <person name="Barry J.D."/>
            <person name="Hertz-Fowler C."/>
            <person name="Berriman M."/>
        </authorList>
    </citation>
    <scope>NUCLEOTIDE SEQUENCE</scope>
    <source>
        <strain evidence="3 4">Y486</strain>
    </source>
</reference>
<dbReference type="AlphaFoldDB" id="F9WVZ1"/>
<dbReference type="EMBL" id="CAEX01008208">
    <property type="protein sequence ID" value="CCD21756.1"/>
    <property type="molecule type" value="Genomic_DNA"/>
</dbReference>
<sequence length="619" mass="68142">MPGSTYFAFVLVLSTFCYGAVAGNLGHSSAHSDVSCKFLNSADAPRDGLYNETENIVCEFGVYIGKAVVVFNVFDRLAQAANNWELWQNESAKEVIENALKAAAETLKTVHFLSKSTAHVLFENRHYLDIGRDLNKLEVKYTTCKNDAKKYAESLLYEPVSRGGQQRSIFAQGKEMNYLWRVALENMTKTHEKIKTLKASLSTCRFVCDRFKCVGFYNFMIVLEREFKMNLMKLSGNVPPSRGVVREASGENVDMLTSKLMNRLQEEEKARLKEAEEPIRQLFENRNKTRRLCAVANAINNLNTTASTISAYVNDVFAKLAAVGAAHRQTSRLAERLRERSQRTAVLAARVAASDASADSFGENLIREVAATNDPEVVENVQVVRGALSHSKAAVREGMEAVKEAARVSATANNAIASAAWNSSNVRRLESEVLNTEKKVGDIIVQLSLAGEAVGREIVNVSSAMEANKKVIDEIQKKFPITVAELDGDGVGKSCDEFSSSIETHDDDKTQLKATVASMNVHEMLGKVQEEINVAKTTAFEHKKQVTEALSAVEATMGTVGKANEAAHSAESKAMNALAEVRNAKAAIKRAAMEVDEIKRRSTNCTPLYVQFLRMIVLS</sequence>
<evidence type="ECO:0000256" key="1">
    <source>
        <dbReference type="SAM" id="Coils"/>
    </source>
</evidence>
<proteinExistence type="predicted"/>
<gene>
    <name evidence="3" type="ORF">TvY486_0004900</name>
</gene>
<accession>F9WVZ1</accession>
<evidence type="ECO:0000313" key="3">
    <source>
        <dbReference type="EMBL" id="CCD21756.1"/>
    </source>
</evidence>
<dbReference type="VEuPathDB" id="TriTrypDB:TvY486_0004900"/>